<feature type="region of interest" description="Disordered" evidence="1">
    <location>
        <begin position="482"/>
        <end position="586"/>
    </location>
</feature>
<evidence type="ECO:0000313" key="2">
    <source>
        <dbReference type="EnsemblMetazoa" id="PPAI007730-PA"/>
    </source>
</evidence>
<keyword evidence="3" id="KW-1185">Reference proteome</keyword>
<dbReference type="EMBL" id="AJVK01061600">
    <property type="status" value="NOT_ANNOTATED_CDS"/>
    <property type="molecule type" value="Genomic_DNA"/>
</dbReference>
<feature type="compositionally biased region" description="Polar residues" evidence="1">
    <location>
        <begin position="167"/>
        <end position="181"/>
    </location>
</feature>
<dbReference type="Proteomes" id="UP000092462">
    <property type="component" value="Unassembled WGS sequence"/>
</dbReference>
<feature type="compositionally biased region" description="Basic and acidic residues" evidence="1">
    <location>
        <begin position="487"/>
        <end position="532"/>
    </location>
</feature>
<dbReference type="EnsemblMetazoa" id="PPAI007730-RA">
    <property type="protein sequence ID" value="PPAI007730-PA"/>
    <property type="gene ID" value="PPAI007730"/>
</dbReference>
<accession>A0A1B0DHU6</accession>
<sequence>MGEEIVSSISQESVVLSDIRTQPVRSTGPAYATPAHYSNTYSMSKSCSTATDDTDNVIYTDINDIYGNARKYGSQTPVKGSSKSQFPGVATGTTTSIGRVDDLYATVNRKNKTINRINAAAVAAADAAAAEKRRKSDEFLGDTSRGYANVSHLTNGQVDFYTNRYTNDNTEYSDQQSSLGQSRDKGPIETVQNYDYSARHSLGNIRTNYEMYIAPKSTDSDLESSILGKKNSSERLEYELSSANIYSTLQYKMFDGGDTGKESWLKSASCKELYDCNFEESGEAKRKAGDFSYINAFDREFLSSDRIDSPITRYDDTNRSLYVNKNHSVDVNGDFPILESKVYSSSYPGSTYNTIDHSNRRGQYYQNQFDFHGSHDDVSHDSYELLEKSDDELYARIKNDHSEPHSRSCSLDSGNYIPTDDESVSESAFLKYRGEIKSRSVADIMDDMFLNEDPRDLPREKLCVKSDGSFYNKIKYQIGSRTSSQESRSDYYESKISKSSDSSKKSKDSVYHTDSKKSRETIKSKHSDRSDYNSRASSQESKESFGDGLLKNYEMPTTTGKKIKNLGKKVQQYERNSSQESKSDYYDAKMSLPSLERSSLDGSEDVDSDRAIYSKIKVKSHDSLLSEMKSTNYYNSQSNYSTFPSNKTHKTSHVHSISLQNVEIERNARSYSYRSNENTPNRQAST</sequence>
<name>A0A1B0DHU6_PHLPP</name>
<evidence type="ECO:0000313" key="3">
    <source>
        <dbReference type="Proteomes" id="UP000092462"/>
    </source>
</evidence>
<evidence type="ECO:0000256" key="1">
    <source>
        <dbReference type="SAM" id="MobiDB-lite"/>
    </source>
</evidence>
<protein>
    <submittedName>
        <fullName evidence="2">Uncharacterized protein</fullName>
    </submittedName>
</protein>
<proteinExistence type="predicted"/>
<dbReference type="AlphaFoldDB" id="A0A1B0DHU6"/>
<feature type="region of interest" description="Disordered" evidence="1">
    <location>
        <begin position="167"/>
        <end position="188"/>
    </location>
</feature>
<reference evidence="2" key="1">
    <citation type="submission" date="2022-08" db="UniProtKB">
        <authorList>
            <consortium name="EnsemblMetazoa"/>
        </authorList>
    </citation>
    <scope>IDENTIFICATION</scope>
    <source>
        <strain evidence="2">Israel</strain>
    </source>
</reference>
<organism evidence="2 3">
    <name type="scientific">Phlebotomus papatasi</name>
    <name type="common">Sandfly</name>
    <dbReference type="NCBI Taxonomy" id="29031"/>
    <lineage>
        <taxon>Eukaryota</taxon>
        <taxon>Metazoa</taxon>
        <taxon>Ecdysozoa</taxon>
        <taxon>Arthropoda</taxon>
        <taxon>Hexapoda</taxon>
        <taxon>Insecta</taxon>
        <taxon>Pterygota</taxon>
        <taxon>Neoptera</taxon>
        <taxon>Endopterygota</taxon>
        <taxon>Diptera</taxon>
        <taxon>Nematocera</taxon>
        <taxon>Psychodoidea</taxon>
        <taxon>Psychodidae</taxon>
        <taxon>Phlebotomus</taxon>
        <taxon>Phlebotomus</taxon>
    </lineage>
</organism>
<dbReference type="VEuPathDB" id="VectorBase:PPAI007730"/>
<dbReference type="VEuPathDB" id="VectorBase:PPAPM1_005826"/>